<evidence type="ECO:0000256" key="2">
    <source>
        <dbReference type="SAM" id="SignalP"/>
    </source>
</evidence>
<accession>L5LQC7</accession>
<dbReference type="Proteomes" id="UP000010556">
    <property type="component" value="Unassembled WGS sequence"/>
</dbReference>
<gene>
    <name evidence="3" type="ORF">MDA_GLEAN10025650</name>
</gene>
<reference evidence="4" key="1">
    <citation type="journal article" date="2013" name="Science">
        <title>Comparative analysis of bat genomes provides insight into the evolution of flight and immunity.</title>
        <authorList>
            <person name="Zhang G."/>
            <person name="Cowled C."/>
            <person name="Shi Z."/>
            <person name="Huang Z."/>
            <person name="Bishop-Lilly K.A."/>
            <person name="Fang X."/>
            <person name="Wynne J.W."/>
            <person name="Xiong Z."/>
            <person name="Baker M.L."/>
            <person name="Zhao W."/>
            <person name="Tachedjian M."/>
            <person name="Zhu Y."/>
            <person name="Zhou P."/>
            <person name="Jiang X."/>
            <person name="Ng J."/>
            <person name="Yang L."/>
            <person name="Wu L."/>
            <person name="Xiao J."/>
            <person name="Feng Y."/>
            <person name="Chen Y."/>
            <person name="Sun X."/>
            <person name="Zhang Y."/>
            <person name="Marsh G.A."/>
            <person name="Crameri G."/>
            <person name="Broder C.C."/>
            <person name="Frey K.G."/>
            <person name="Wang L.F."/>
            <person name="Wang J."/>
        </authorList>
    </citation>
    <scope>NUCLEOTIDE SEQUENCE [LARGE SCALE GENOMIC DNA]</scope>
</reference>
<keyword evidence="4" id="KW-1185">Reference proteome</keyword>
<feature type="region of interest" description="Disordered" evidence="1">
    <location>
        <begin position="109"/>
        <end position="160"/>
    </location>
</feature>
<protein>
    <submittedName>
        <fullName evidence="3">Uncharacterized protein</fullName>
    </submittedName>
</protein>
<evidence type="ECO:0000313" key="4">
    <source>
        <dbReference type="Proteomes" id="UP000010556"/>
    </source>
</evidence>
<feature type="signal peptide" evidence="2">
    <location>
        <begin position="1"/>
        <end position="19"/>
    </location>
</feature>
<dbReference type="AlphaFoldDB" id="L5LQC7"/>
<dbReference type="EMBL" id="KB109247">
    <property type="protein sequence ID" value="ELK28291.1"/>
    <property type="molecule type" value="Genomic_DNA"/>
</dbReference>
<proteinExistence type="predicted"/>
<evidence type="ECO:0000313" key="3">
    <source>
        <dbReference type="EMBL" id="ELK28291.1"/>
    </source>
</evidence>
<feature type="chain" id="PRO_5003970510" evidence="2">
    <location>
        <begin position="20"/>
        <end position="160"/>
    </location>
</feature>
<organism evidence="3 4">
    <name type="scientific">Myotis davidii</name>
    <name type="common">David's myotis</name>
    <dbReference type="NCBI Taxonomy" id="225400"/>
    <lineage>
        <taxon>Eukaryota</taxon>
        <taxon>Metazoa</taxon>
        <taxon>Chordata</taxon>
        <taxon>Craniata</taxon>
        <taxon>Vertebrata</taxon>
        <taxon>Euteleostomi</taxon>
        <taxon>Mammalia</taxon>
        <taxon>Eutheria</taxon>
        <taxon>Laurasiatheria</taxon>
        <taxon>Chiroptera</taxon>
        <taxon>Yangochiroptera</taxon>
        <taxon>Vespertilionidae</taxon>
        <taxon>Myotis</taxon>
    </lineage>
</organism>
<evidence type="ECO:0000256" key="1">
    <source>
        <dbReference type="SAM" id="MobiDB-lite"/>
    </source>
</evidence>
<keyword evidence="2" id="KW-0732">Signal</keyword>
<sequence>MNTSSKWVLLSFAMGTGWGREVQEPAPGLPGRRKERWHLGGHMAPSLLHGPLWALPRRNRGLAFHDHFAHFYRLAEPLASARKAALYLPAMPGKASEAVVWPLSDCGGSEETSLHTAGKPRRSAGPGAGRSREAGPSGGGSGDCNRSLSGVPAAPWARTL</sequence>
<name>L5LQC7_MYODS</name>